<keyword evidence="3" id="KW-1185">Reference proteome</keyword>
<accession>A0A940MT06</accession>
<feature type="signal peptide" evidence="1">
    <location>
        <begin position="1"/>
        <end position="22"/>
    </location>
</feature>
<proteinExistence type="predicted"/>
<evidence type="ECO:0000313" key="2">
    <source>
        <dbReference type="EMBL" id="MBP0483462.1"/>
    </source>
</evidence>
<comment type="caution">
    <text evidence="2">The sequence shown here is derived from an EMBL/GenBank/DDBJ whole genome shotgun (WGS) entry which is preliminary data.</text>
</comment>
<organism evidence="2 3">
    <name type="scientific">Sagittula salina</name>
    <dbReference type="NCBI Taxonomy" id="2820268"/>
    <lineage>
        <taxon>Bacteria</taxon>
        <taxon>Pseudomonadati</taxon>
        <taxon>Pseudomonadota</taxon>
        <taxon>Alphaproteobacteria</taxon>
        <taxon>Rhodobacterales</taxon>
        <taxon>Roseobacteraceae</taxon>
        <taxon>Sagittula</taxon>
    </lineage>
</organism>
<dbReference type="RefSeq" id="WP_209361408.1">
    <property type="nucleotide sequence ID" value="NZ_JAGISH010000007.1"/>
</dbReference>
<reference evidence="2" key="1">
    <citation type="submission" date="2021-03" db="EMBL/GenBank/DDBJ databases">
        <title>Sagittula salina sp. nov. strain M10.9X isolated from the marine waste.</title>
        <authorList>
            <person name="Satari L."/>
            <person name="Molina-Menor E."/>
            <person name="Vidal-Verdu A."/>
            <person name="Pascual J."/>
            <person name="Pereto J."/>
            <person name="Porcar M."/>
        </authorList>
    </citation>
    <scope>NUCLEOTIDE SEQUENCE</scope>
    <source>
        <strain evidence="2">M10.9X</strain>
    </source>
</reference>
<feature type="chain" id="PRO_5037185983" evidence="1">
    <location>
        <begin position="23"/>
        <end position="104"/>
    </location>
</feature>
<dbReference type="Proteomes" id="UP000675940">
    <property type="component" value="Unassembled WGS sequence"/>
</dbReference>
<evidence type="ECO:0000313" key="3">
    <source>
        <dbReference type="Proteomes" id="UP000675940"/>
    </source>
</evidence>
<keyword evidence="1" id="KW-0732">Signal</keyword>
<evidence type="ECO:0000256" key="1">
    <source>
        <dbReference type="SAM" id="SignalP"/>
    </source>
</evidence>
<protein>
    <submittedName>
        <fullName evidence="2">Uncharacterized protein</fullName>
    </submittedName>
</protein>
<dbReference type="AlphaFoldDB" id="A0A940MT06"/>
<dbReference type="EMBL" id="JAGISH010000007">
    <property type="protein sequence ID" value="MBP0483462.1"/>
    <property type="molecule type" value="Genomic_DNA"/>
</dbReference>
<gene>
    <name evidence="2" type="ORF">J5474_13300</name>
</gene>
<name>A0A940MT06_9RHOB</name>
<sequence>MRTTIIAAAVAAISLAAAPAFAGKAPSTSPGGQAPAVTTASTIAVLVTRSSASALTVNVGGTLGVIPISALPPQARAVVQALAIGGSASVGVSPGIASLILAYF</sequence>